<evidence type="ECO:0000256" key="6">
    <source>
        <dbReference type="SAM" id="Phobius"/>
    </source>
</evidence>
<organism evidence="8 9">
    <name type="scientific">Candidatus Wolfebacteria bacterium GW2011_GWC1_43_10</name>
    <dbReference type="NCBI Taxonomy" id="1619011"/>
    <lineage>
        <taxon>Bacteria</taxon>
        <taxon>Candidatus Wolfeibacteriota</taxon>
    </lineage>
</organism>
<sequence>MNIIGKKDFLASVLAGFLIGLFSFPVTVNLLGDRKLLIFSIAIGLWVLTVVGIGVAGFLGRWLKILFEIAKFGVVGILNTLIDFGVLNLLSYLTKVFGGLALIPLNVISFSVAVVNSYLWNKHWTFKTGGLSQKGKEFAGFVSVSVIGAFLNTATVYLLTTLVFFDGLIFSSELRLNLAKLAATLVSLTWNFVGYKFFVFKSSLSLDKKGAGEYNAGE</sequence>
<dbReference type="GO" id="GO:0000271">
    <property type="term" value="P:polysaccharide biosynthetic process"/>
    <property type="evidence" value="ECO:0007669"/>
    <property type="project" value="InterPro"/>
</dbReference>
<keyword evidence="4 6" id="KW-1133">Transmembrane helix</keyword>
<evidence type="ECO:0000259" key="7">
    <source>
        <dbReference type="Pfam" id="PF04138"/>
    </source>
</evidence>
<feature type="domain" description="GtrA/DPMS transmembrane" evidence="7">
    <location>
        <begin position="71"/>
        <end position="200"/>
    </location>
</feature>
<comment type="subcellular location">
    <subcellularLocation>
        <location evidence="1">Membrane</location>
        <topology evidence="1">Multi-pass membrane protein</topology>
    </subcellularLocation>
</comment>
<proteinExistence type="inferred from homology"/>
<dbReference type="EMBL" id="LCFA01000001">
    <property type="protein sequence ID" value="KKS83110.1"/>
    <property type="molecule type" value="Genomic_DNA"/>
</dbReference>
<dbReference type="Pfam" id="PF04138">
    <property type="entry name" value="GtrA_DPMS_TM"/>
    <property type="match status" value="1"/>
</dbReference>
<feature type="transmembrane region" description="Helical" evidence="6">
    <location>
        <begin position="177"/>
        <end position="199"/>
    </location>
</feature>
<dbReference type="Proteomes" id="UP000034810">
    <property type="component" value="Unassembled WGS sequence"/>
</dbReference>
<keyword evidence="3 6" id="KW-0812">Transmembrane</keyword>
<dbReference type="GO" id="GO:0005886">
    <property type="term" value="C:plasma membrane"/>
    <property type="evidence" value="ECO:0007669"/>
    <property type="project" value="TreeGrafter"/>
</dbReference>
<gene>
    <name evidence="8" type="ORF">UV58_C0001G0037</name>
</gene>
<comment type="similarity">
    <text evidence="2">Belongs to the GtrA family.</text>
</comment>
<reference evidence="8 9" key="1">
    <citation type="journal article" date="2015" name="Nature">
        <title>rRNA introns, odd ribosomes, and small enigmatic genomes across a large radiation of phyla.</title>
        <authorList>
            <person name="Brown C.T."/>
            <person name="Hug L.A."/>
            <person name="Thomas B.C."/>
            <person name="Sharon I."/>
            <person name="Castelle C.J."/>
            <person name="Singh A."/>
            <person name="Wilkins M.J."/>
            <person name="Williams K.H."/>
            <person name="Banfield J.F."/>
        </authorList>
    </citation>
    <scope>NUCLEOTIDE SEQUENCE [LARGE SCALE GENOMIC DNA]</scope>
</reference>
<evidence type="ECO:0000256" key="1">
    <source>
        <dbReference type="ARBA" id="ARBA00004141"/>
    </source>
</evidence>
<keyword evidence="5 6" id="KW-0472">Membrane</keyword>
<protein>
    <submittedName>
        <fullName evidence="8">Membrane protein, GtrA superfamily</fullName>
    </submittedName>
</protein>
<dbReference type="PANTHER" id="PTHR38459:SF1">
    <property type="entry name" value="PROPHAGE BACTOPRENOL-LINKED GLUCOSE TRANSLOCASE HOMOLOG"/>
    <property type="match status" value="1"/>
</dbReference>
<dbReference type="InterPro" id="IPR051401">
    <property type="entry name" value="GtrA_CellWall_Glycosyl"/>
</dbReference>
<feature type="transmembrane region" description="Helical" evidence="6">
    <location>
        <begin position="141"/>
        <end position="165"/>
    </location>
</feature>
<comment type="caution">
    <text evidence="8">The sequence shown here is derived from an EMBL/GenBank/DDBJ whole genome shotgun (WGS) entry which is preliminary data.</text>
</comment>
<feature type="transmembrane region" description="Helical" evidence="6">
    <location>
        <begin position="72"/>
        <end position="90"/>
    </location>
</feature>
<dbReference type="PANTHER" id="PTHR38459">
    <property type="entry name" value="PROPHAGE BACTOPRENOL-LINKED GLUCOSE TRANSLOCASE HOMOLOG"/>
    <property type="match status" value="1"/>
</dbReference>
<evidence type="ECO:0000256" key="4">
    <source>
        <dbReference type="ARBA" id="ARBA00022989"/>
    </source>
</evidence>
<dbReference type="InterPro" id="IPR007267">
    <property type="entry name" value="GtrA_DPMS_TM"/>
</dbReference>
<evidence type="ECO:0000256" key="2">
    <source>
        <dbReference type="ARBA" id="ARBA00009399"/>
    </source>
</evidence>
<evidence type="ECO:0000313" key="9">
    <source>
        <dbReference type="Proteomes" id="UP000034810"/>
    </source>
</evidence>
<feature type="transmembrane region" description="Helical" evidence="6">
    <location>
        <begin position="37"/>
        <end position="60"/>
    </location>
</feature>
<feature type="transmembrane region" description="Helical" evidence="6">
    <location>
        <begin position="9"/>
        <end position="31"/>
    </location>
</feature>
<dbReference type="AlphaFoldDB" id="A0A0G1CBS9"/>
<evidence type="ECO:0000256" key="3">
    <source>
        <dbReference type="ARBA" id="ARBA00022692"/>
    </source>
</evidence>
<name>A0A0G1CBS9_9BACT</name>
<accession>A0A0G1CBS9</accession>
<evidence type="ECO:0000313" key="8">
    <source>
        <dbReference type="EMBL" id="KKS83110.1"/>
    </source>
</evidence>
<evidence type="ECO:0000256" key="5">
    <source>
        <dbReference type="ARBA" id="ARBA00023136"/>
    </source>
</evidence>
<feature type="transmembrane region" description="Helical" evidence="6">
    <location>
        <begin position="96"/>
        <end position="120"/>
    </location>
</feature>